<dbReference type="Proteomes" id="UP000001740">
    <property type="component" value="Chromosome"/>
</dbReference>
<accession>A0A0K0GJI0</accession>
<dbReference type="EMBL" id="CP000967">
    <property type="protein sequence ID" value="ACD58442.1"/>
    <property type="molecule type" value="Genomic_DNA"/>
</dbReference>
<evidence type="ECO:0000256" key="1">
    <source>
        <dbReference type="SAM" id="MobiDB-lite"/>
    </source>
</evidence>
<protein>
    <recommendedName>
        <fullName evidence="5">DUF2946 domain-containing protein</fullName>
    </recommendedName>
</protein>
<feature type="chain" id="PRO_5005330927" description="DUF2946 domain-containing protein" evidence="2">
    <location>
        <begin position="18"/>
        <end position="152"/>
    </location>
</feature>
<gene>
    <name evidence="3" type="ordered locus">PXO_00019</name>
</gene>
<organism evidence="3 4">
    <name type="scientific">Xanthomonas oryzae pv. oryzae (strain PXO99A)</name>
    <dbReference type="NCBI Taxonomy" id="360094"/>
    <lineage>
        <taxon>Bacteria</taxon>
        <taxon>Pseudomonadati</taxon>
        <taxon>Pseudomonadota</taxon>
        <taxon>Gammaproteobacteria</taxon>
        <taxon>Lysobacterales</taxon>
        <taxon>Lysobacteraceae</taxon>
        <taxon>Xanthomonas</taxon>
    </lineage>
</organism>
<dbReference type="HOGENOM" id="CLU_1739802_0_0_6"/>
<evidence type="ECO:0000313" key="3">
    <source>
        <dbReference type="EMBL" id="ACD58442.1"/>
    </source>
</evidence>
<evidence type="ECO:0000313" key="4">
    <source>
        <dbReference type="Proteomes" id="UP000001740"/>
    </source>
</evidence>
<dbReference type="KEGG" id="xop:PXO_00019"/>
<sequence>MAMLLVVVASLISRALAHPMAVSVQVPVAHAGHHLDMQPATPQPADMQQMHHAMGHAMHHAMPMTMAPGSADAADADTRPSRSAGSHAEHDMGVDCEYCLIAARLISLLVALVLWLPIWPPVFRALAGLIATRRIPATGTLGARGQPLALAC</sequence>
<feature type="region of interest" description="Disordered" evidence="1">
    <location>
        <begin position="68"/>
        <end position="89"/>
    </location>
</feature>
<proteinExistence type="predicted"/>
<evidence type="ECO:0008006" key="5">
    <source>
        <dbReference type="Google" id="ProtNLM"/>
    </source>
</evidence>
<feature type="signal peptide" evidence="2">
    <location>
        <begin position="1"/>
        <end position="17"/>
    </location>
</feature>
<name>A0A0K0GJI0_XANOP</name>
<keyword evidence="2" id="KW-0732">Signal</keyword>
<reference evidence="3 4" key="1">
    <citation type="journal article" date="2008" name="BMC Genomics">
        <title>Genome sequence and rapid evolution of the rice pathogen Xanthomonas oryzae pv. oryzae PXO99A.</title>
        <authorList>
            <person name="Salzberg S.L."/>
            <person name="Sommer D.D."/>
            <person name="Schatz M.C."/>
            <person name="Phillippy A.M."/>
            <person name="Rabinowicz P.D."/>
            <person name="Tsuge S."/>
            <person name="Furutani A."/>
            <person name="Ochiai H."/>
            <person name="Delcher A.L."/>
            <person name="Kelley D."/>
            <person name="Madupu R."/>
            <person name="Puiu D."/>
            <person name="Radune D."/>
            <person name="Shumway M."/>
            <person name="Trapnell C."/>
            <person name="Aparna G."/>
            <person name="Jha G."/>
            <person name="Pandey A."/>
            <person name="Patil P.B."/>
            <person name="Ishihara H."/>
            <person name="Meyer D.F."/>
            <person name="Szurek B."/>
            <person name="Verdier V."/>
            <person name="Koebnik R."/>
            <person name="Dow J.M."/>
            <person name="Ryan R.P."/>
            <person name="Hirata H."/>
            <person name="Tsuyumu S."/>
            <person name="Won Lee S."/>
            <person name="Seo Y.S."/>
            <person name="Sriariyanum M."/>
            <person name="Ronald P.C."/>
            <person name="Sonti R.V."/>
            <person name="Van Sluys M.A."/>
            <person name="Leach J.E."/>
            <person name="White F.F."/>
            <person name="Bogdanove A.J."/>
        </authorList>
    </citation>
    <scope>NUCLEOTIDE SEQUENCE [LARGE SCALE GENOMIC DNA]</scope>
    <source>
        <strain evidence="3 4">PXO99A</strain>
    </source>
</reference>
<evidence type="ECO:0000256" key="2">
    <source>
        <dbReference type="SAM" id="SignalP"/>
    </source>
</evidence>
<dbReference type="AlphaFoldDB" id="A0A0K0GJI0"/>
<dbReference type="eggNOG" id="ENOG5031J24">
    <property type="taxonomic scope" value="Bacteria"/>
</dbReference>